<dbReference type="Proteomes" id="UP000190135">
    <property type="component" value="Unassembled WGS sequence"/>
</dbReference>
<feature type="chain" id="PRO_5012482069" description="TRAP transporter solute receptor, TAXI family" evidence="1">
    <location>
        <begin position="27"/>
        <end position="331"/>
    </location>
</feature>
<evidence type="ECO:0000313" key="2">
    <source>
        <dbReference type="EMBL" id="SKA34339.1"/>
    </source>
</evidence>
<dbReference type="PANTHER" id="PTHR42941">
    <property type="entry name" value="SLL1037 PROTEIN"/>
    <property type="match status" value="1"/>
</dbReference>
<dbReference type="RefSeq" id="WP_078709931.1">
    <property type="nucleotide sequence ID" value="NZ_FUXL01000017.1"/>
</dbReference>
<keyword evidence="1" id="KW-0732">Signal</keyword>
<protein>
    <recommendedName>
        <fullName evidence="4">TRAP transporter solute receptor, TAXI family</fullName>
    </recommendedName>
</protein>
<dbReference type="PANTHER" id="PTHR42941:SF1">
    <property type="entry name" value="SLL1037 PROTEIN"/>
    <property type="match status" value="1"/>
</dbReference>
<evidence type="ECO:0000256" key="1">
    <source>
        <dbReference type="SAM" id="SignalP"/>
    </source>
</evidence>
<dbReference type="NCBIfam" id="TIGR02122">
    <property type="entry name" value="TRAP_TAXI"/>
    <property type="match status" value="1"/>
</dbReference>
<dbReference type="Pfam" id="PF16868">
    <property type="entry name" value="NMT1_3"/>
    <property type="match status" value="1"/>
</dbReference>
<sequence length="331" mass="35671">MKKMRIALALAAATCMSTLAPNLASAETVKIAAMDPGGSWYSYSATFSKVIQDNTDLTVEVIPRGGGFANPTSVNMGKAEFGWTTSNAAVWARDGLESIYKGKKAENIRTVTNGLQTAYTIVLARKGYIESTGFKSLDEMLKASTPPKIGMKPNGSQVPVIADMIFQSLGTSLDELRDKGIVTQATPGQLSSMLEDGRLDVYIDNVPAGQATVTEMTLTTDVDYIPLSDATIAALNKQGLPTQDMPKGTFRGLDQDYKTAVSDTVFLANKDVPEDTVYTVLSTLVKNRSFIVDQHAPLKAWNPEASCNQENAVLTLHPGAVKFCKEQGWLK</sequence>
<reference evidence="2 3" key="1">
    <citation type="submission" date="2017-02" db="EMBL/GenBank/DDBJ databases">
        <authorList>
            <person name="Peterson S.W."/>
        </authorList>
    </citation>
    <scope>NUCLEOTIDE SEQUENCE [LARGE SCALE GENOMIC DNA]</scope>
    <source>
        <strain evidence="2 3">USBA 369</strain>
    </source>
</reference>
<dbReference type="SUPFAM" id="SSF53850">
    <property type="entry name" value="Periplasmic binding protein-like II"/>
    <property type="match status" value="1"/>
</dbReference>
<evidence type="ECO:0008006" key="4">
    <source>
        <dbReference type="Google" id="ProtNLM"/>
    </source>
</evidence>
<dbReference type="STRING" id="1365950.SAMN05428963_11719"/>
<evidence type="ECO:0000313" key="3">
    <source>
        <dbReference type="Proteomes" id="UP000190135"/>
    </source>
</evidence>
<keyword evidence="3" id="KW-1185">Reference proteome</keyword>
<dbReference type="InterPro" id="IPR011852">
    <property type="entry name" value="TRAP_TAXI"/>
</dbReference>
<dbReference type="Gene3D" id="3.40.190.10">
    <property type="entry name" value="Periplasmic binding protein-like II"/>
    <property type="match status" value="2"/>
</dbReference>
<name>A0A1T4T1U1_9HYPH</name>
<dbReference type="AlphaFoldDB" id="A0A1T4T1U1"/>
<accession>A0A1T4T1U1</accession>
<gene>
    <name evidence="2" type="ORF">SAMN05428963_11719</name>
</gene>
<dbReference type="EMBL" id="FUXL01000017">
    <property type="protein sequence ID" value="SKA34339.1"/>
    <property type="molecule type" value="Genomic_DNA"/>
</dbReference>
<proteinExistence type="predicted"/>
<organism evidence="2 3">
    <name type="scientific">Consotaella salsifontis</name>
    <dbReference type="NCBI Taxonomy" id="1365950"/>
    <lineage>
        <taxon>Bacteria</taxon>
        <taxon>Pseudomonadati</taxon>
        <taxon>Pseudomonadota</taxon>
        <taxon>Alphaproteobacteria</taxon>
        <taxon>Hyphomicrobiales</taxon>
        <taxon>Aurantimonadaceae</taxon>
        <taxon>Consotaella</taxon>
    </lineage>
</organism>
<dbReference type="OrthoDB" id="9776669at2"/>
<feature type="signal peptide" evidence="1">
    <location>
        <begin position="1"/>
        <end position="26"/>
    </location>
</feature>